<organism evidence="1 2">
    <name type="scientific">Duganella margarita</name>
    <dbReference type="NCBI Taxonomy" id="2692170"/>
    <lineage>
        <taxon>Bacteria</taxon>
        <taxon>Pseudomonadati</taxon>
        <taxon>Pseudomonadota</taxon>
        <taxon>Betaproteobacteria</taxon>
        <taxon>Burkholderiales</taxon>
        <taxon>Oxalobacteraceae</taxon>
        <taxon>Telluria group</taxon>
        <taxon>Duganella</taxon>
    </lineage>
</organism>
<dbReference type="RefSeq" id="WP_161048003.1">
    <property type="nucleotide sequence ID" value="NZ_WWCS01000033.1"/>
</dbReference>
<comment type="caution">
    <text evidence="1">The sequence shown here is derived from an EMBL/GenBank/DDBJ whole genome shotgun (WGS) entry which is preliminary data.</text>
</comment>
<sequence>MCHYHPTHDRQVMSCRLLGMVIELALLPEVIAVLLEAKPAMVVSGLVRKADKNTSAQGCLRPPAGSPGITRNSSCVLPRRPLLAPHAPATCV</sequence>
<evidence type="ECO:0000313" key="1">
    <source>
        <dbReference type="EMBL" id="MYN43143.1"/>
    </source>
</evidence>
<protein>
    <submittedName>
        <fullName evidence="1">Uncharacterized protein</fullName>
    </submittedName>
</protein>
<dbReference type="Proteomes" id="UP000466332">
    <property type="component" value="Unassembled WGS sequence"/>
</dbReference>
<accession>A0ABW9WRY4</accession>
<evidence type="ECO:0000313" key="2">
    <source>
        <dbReference type="Proteomes" id="UP000466332"/>
    </source>
</evidence>
<proteinExistence type="predicted"/>
<gene>
    <name evidence="1" type="ORF">GTP55_27745</name>
</gene>
<name>A0ABW9WRY4_9BURK</name>
<reference evidence="1 2" key="1">
    <citation type="submission" date="2019-12" db="EMBL/GenBank/DDBJ databases">
        <title>Novel species isolated from a subtropical stream in China.</title>
        <authorList>
            <person name="Lu H."/>
        </authorList>
    </citation>
    <scope>NUCLEOTIDE SEQUENCE [LARGE SCALE GENOMIC DNA]</scope>
    <source>
        <strain evidence="1 2">FT109W</strain>
    </source>
</reference>
<dbReference type="EMBL" id="WWCS01000033">
    <property type="protein sequence ID" value="MYN43143.1"/>
    <property type="molecule type" value="Genomic_DNA"/>
</dbReference>
<keyword evidence="2" id="KW-1185">Reference proteome</keyword>